<proteinExistence type="predicted"/>
<keyword evidence="1" id="KW-0472">Membrane</keyword>
<dbReference type="AlphaFoldDB" id="A0AAJ3LSS7"/>
<evidence type="ECO:0000313" key="2">
    <source>
        <dbReference type="EMBL" id="OAT45465.1"/>
    </source>
</evidence>
<dbReference type="Proteomes" id="UP000078250">
    <property type="component" value="Unassembled WGS sequence"/>
</dbReference>
<evidence type="ECO:0000313" key="3">
    <source>
        <dbReference type="Proteomes" id="UP000078250"/>
    </source>
</evidence>
<dbReference type="EMBL" id="LXEV01000032">
    <property type="protein sequence ID" value="OAT45465.1"/>
    <property type="molecule type" value="Genomic_DNA"/>
</dbReference>
<accession>A0AAJ3LSS7</accession>
<keyword evidence="3" id="KW-1185">Reference proteome</keyword>
<keyword evidence="1" id="KW-0812">Transmembrane</keyword>
<keyword evidence="1" id="KW-1133">Transmembrane helix</keyword>
<evidence type="ECO:0000256" key="1">
    <source>
        <dbReference type="SAM" id="Phobius"/>
    </source>
</evidence>
<protein>
    <submittedName>
        <fullName evidence="2">Uncharacterized protein</fullName>
    </submittedName>
</protein>
<comment type="caution">
    <text evidence="2">The sequence shown here is derived from an EMBL/GenBank/DDBJ whole genome shotgun (WGS) entry which is preliminary data.</text>
</comment>
<name>A0AAJ3LSS7_PROHU</name>
<dbReference type="RefSeq" id="WP_064720923.1">
    <property type="nucleotide sequence ID" value="NZ_LXEV01000032.1"/>
</dbReference>
<feature type="transmembrane region" description="Helical" evidence="1">
    <location>
        <begin position="9"/>
        <end position="31"/>
    </location>
</feature>
<gene>
    <name evidence="2" type="ORF">M997_3014</name>
</gene>
<organism evidence="2 3">
    <name type="scientific">Proteus hauseri ATCC 700826</name>
    <dbReference type="NCBI Taxonomy" id="1354271"/>
    <lineage>
        <taxon>Bacteria</taxon>
        <taxon>Pseudomonadati</taxon>
        <taxon>Pseudomonadota</taxon>
        <taxon>Gammaproteobacteria</taxon>
        <taxon>Enterobacterales</taxon>
        <taxon>Morganellaceae</taxon>
        <taxon>Proteus</taxon>
    </lineage>
</organism>
<reference evidence="2 3" key="1">
    <citation type="submission" date="2016-04" db="EMBL/GenBank/DDBJ databases">
        <title>ATOL: Assembling a taxonomically balanced genome-scale reconstruction of the evolutionary history of the Enterobacteriaceae.</title>
        <authorList>
            <person name="Plunkett G.III."/>
            <person name="Neeno-Eckwall E.C."/>
            <person name="Glasner J.D."/>
            <person name="Perna N.T."/>
        </authorList>
    </citation>
    <scope>NUCLEOTIDE SEQUENCE [LARGE SCALE GENOMIC DNA]</scope>
    <source>
        <strain evidence="2 3">ATCC 700826</strain>
    </source>
</reference>
<sequence>MNPFLRKTFIIVTGLFILSLLLCYGLLFNGFEKKWQWEQPSIGNLSDHNIENYSWKQHFNSPVGILIKAESDNYRYEVDINRNVYRQNTPKEYALYFSDKQGVRFITKSSEETFYNAYCTAERCIIFFNKGRKFIDLNKFTISKLEFYSNDPNKTPISLIGGKIFGSESTSQLILADNSHIYFSENEGLSWQNEINVEALMKQYYAEDFGQFTSLNYALSEDSLLIWYNNDLTANTLELTLDLVNKNITQSRWLPIRIRQVAQNEKGEIYFIALSASRELFSIVRYQTDGQLTTLLENGYTYLDDMIVNNDYILVNNSHGDDRQLLIIDLETQQKQYRKKIDRYSIFNPALSEFIRFPEQYTVEQSFLLLGERVKYQYAPIN</sequence>